<dbReference type="OrthoDB" id="9790745at2"/>
<organism evidence="1 2">
    <name type="scientific">Microvirgula aerodenitrificans</name>
    <dbReference type="NCBI Taxonomy" id="57480"/>
    <lineage>
        <taxon>Bacteria</taxon>
        <taxon>Pseudomonadati</taxon>
        <taxon>Pseudomonadota</taxon>
        <taxon>Betaproteobacteria</taxon>
        <taxon>Neisseriales</taxon>
        <taxon>Aquaspirillaceae</taxon>
        <taxon>Microvirgula</taxon>
    </lineage>
</organism>
<keyword evidence="2" id="KW-1185">Reference proteome</keyword>
<dbReference type="KEGG" id="maer:DAI18_02780"/>
<dbReference type="Proteomes" id="UP000244173">
    <property type="component" value="Chromosome"/>
</dbReference>
<dbReference type="RefSeq" id="WP_028500692.1">
    <property type="nucleotide sequence ID" value="NZ_CALFSO010000143.1"/>
</dbReference>
<dbReference type="EMBL" id="CP028519">
    <property type="protein sequence ID" value="AVY93085.1"/>
    <property type="molecule type" value="Genomic_DNA"/>
</dbReference>
<sequence>MSDCHIVSARVYAPADWPAGHRVLVDRLWPRGVRKAALEGVEWNRAVAPSTGLRQAWHAGELDPRGFALAYCNELAAAPDGWRPLLAGLARGETLVLLTAVRDVAHSHVPVLEQFLRARLAMPGDALASPVCYAPELDGKRRD</sequence>
<evidence type="ECO:0000313" key="1">
    <source>
        <dbReference type="EMBL" id="AVY93085.1"/>
    </source>
</evidence>
<dbReference type="PANTHER" id="PTHR36849">
    <property type="entry name" value="CYTOPLASMIC PROTEIN-RELATED"/>
    <property type="match status" value="1"/>
</dbReference>
<name>A0A2S0P6W6_9NEIS</name>
<dbReference type="STRING" id="1122240.GCA_000620105_03312"/>
<reference evidence="1 2" key="1">
    <citation type="submission" date="2018-04" db="EMBL/GenBank/DDBJ databases">
        <title>Denitrifier Microvirgula.</title>
        <authorList>
            <person name="Anderson E."/>
            <person name="Jang J."/>
            <person name="Ishii S."/>
        </authorList>
    </citation>
    <scope>NUCLEOTIDE SEQUENCE [LARGE SCALE GENOMIC DNA]</scope>
    <source>
        <strain evidence="1 2">BE2.4</strain>
    </source>
</reference>
<dbReference type="InterPro" id="IPR052552">
    <property type="entry name" value="YeaO-like"/>
</dbReference>
<accession>A0A2S0P6W6</accession>
<dbReference type="PANTHER" id="PTHR36849:SF1">
    <property type="entry name" value="CYTOPLASMIC PROTEIN"/>
    <property type="match status" value="1"/>
</dbReference>
<protein>
    <submittedName>
        <fullName evidence="1">DUF488 domain-containing protein</fullName>
    </submittedName>
</protein>
<gene>
    <name evidence="1" type="ORF">DAI18_02780</name>
</gene>
<proteinExistence type="predicted"/>
<evidence type="ECO:0000313" key="2">
    <source>
        <dbReference type="Proteomes" id="UP000244173"/>
    </source>
</evidence>
<dbReference type="AlphaFoldDB" id="A0A2S0P6W6"/>
<dbReference type="Pfam" id="PF22752">
    <property type="entry name" value="DUF488-N3i"/>
    <property type="match status" value="1"/>
</dbReference>